<reference evidence="2 3" key="1">
    <citation type="submission" date="2018-08" db="EMBL/GenBank/DDBJ databases">
        <title>Lysobacter sp. zong2l5, whole genome shotgun sequence.</title>
        <authorList>
            <person name="Zhang X."/>
            <person name="Feng G."/>
            <person name="Zhu H."/>
        </authorList>
    </citation>
    <scope>NUCLEOTIDE SEQUENCE [LARGE SCALE GENOMIC DNA]</scope>
    <source>
        <strain evidence="3">zong2l5</strain>
    </source>
</reference>
<organism evidence="2 3">
    <name type="scientific">Lysobacter silvisoli</name>
    <dbReference type="NCBI Taxonomy" id="2293254"/>
    <lineage>
        <taxon>Bacteria</taxon>
        <taxon>Pseudomonadati</taxon>
        <taxon>Pseudomonadota</taxon>
        <taxon>Gammaproteobacteria</taxon>
        <taxon>Lysobacterales</taxon>
        <taxon>Lysobacteraceae</taxon>
        <taxon>Lysobacter</taxon>
    </lineage>
</organism>
<proteinExistence type="predicted"/>
<evidence type="ECO:0000313" key="3">
    <source>
        <dbReference type="Proteomes" id="UP000264492"/>
    </source>
</evidence>
<keyword evidence="3" id="KW-1185">Reference proteome</keyword>
<name>A0A371K0R8_9GAMM</name>
<evidence type="ECO:0000256" key="1">
    <source>
        <dbReference type="SAM" id="MobiDB-lite"/>
    </source>
</evidence>
<sequence length="98" mass="10239">MLITPPAPPFRRWGLRCAPSANDDGAEPGTDALRTLASRLLAYQAAALLQGRRSEAARLGQLLIDTADLKRALAASGAVASRGHDTQAAPAPELNAPR</sequence>
<accession>A0A371K0R8</accession>
<gene>
    <name evidence="2" type="ORF">DX914_14515</name>
</gene>
<dbReference type="AlphaFoldDB" id="A0A371K0R8"/>
<dbReference type="EMBL" id="QTSU01000002">
    <property type="protein sequence ID" value="RDZ27437.1"/>
    <property type="molecule type" value="Genomic_DNA"/>
</dbReference>
<protein>
    <submittedName>
        <fullName evidence="2">Uncharacterized protein</fullName>
    </submittedName>
</protein>
<comment type="caution">
    <text evidence="2">The sequence shown here is derived from an EMBL/GenBank/DDBJ whole genome shotgun (WGS) entry which is preliminary data.</text>
</comment>
<dbReference type="Proteomes" id="UP000264492">
    <property type="component" value="Unassembled WGS sequence"/>
</dbReference>
<evidence type="ECO:0000313" key="2">
    <source>
        <dbReference type="EMBL" id="RDZ27437.1"/>
    </source>
</evidence>
<feature type="region of interest" description="Disordered" evidence="1">
    <location>
        <begin position="75"/>
        <end position="98"/>
    </location>
</feature>